<name>D5APV6_RHOCB</name>
<protein>
    <submittedName>
        <fullName evidence="1">Uncharacterized protein</fullName>
    </submittedName>
</protein>
<dbReference type="KEGG" id="rcp:RCAP_rcc02948"/>
<dbReference type="GeneID" id="31491743"/>
<organism evidence="1 2">
    <name type="scientific">Rhodobacter capsulatus (strain ATCC BAA-309 / NBRC 16581 / SB1003)</name>
    <dbReference type="NCBI Taxonomy" id="272942"/>
    <lineage>
        <taxon>Bacteria</taxon>
        <taxon>Pseudomonadati</taxon>
        <taxon>Pseudomonadota</taxon>
        <taxon>Alphaproteobacteria</taxon>
        <taxon>Rhodobacterales</taxon>
        <taxon>Rhodobacter group</taxon>
        <taxon>Rhodobacter</taxon>
    </lineage>
</organism>
<keyword evidence="2" id="KW-1185">Reference proteome</keyword>
<evidence type="ECO:0000313" key="1">
    <source>
        <dbReference type="EMBL" id="ADE86675.1"/>
    </source>
</evidence>
<dbReference type="eggNOG" id="ENOG5031BHT">
    <property type="taxonomic scope" value="Bacteria"/>
</dbReference>
<sequence>MDDDKLFVIWGTREKLLPGFDERAFARSLVPLLDRGDRAGATALWRNWRERAVRVLERKRLPDLMRQHCIEDLSTAVRLELIAIRGSAALGPVPVKPLPTAPQKPSATVFDLTACRRARGAA</sequence>
<evidence type="ECO:0000313" key="2">
    <source>
        <dbReference type="Proteomes" id="UP000002361"/>
    </source>
</evidence>
<dbReference type="HOGENOM" id="CLU_2024924_0_0_5"/>
<dbReference type="STRING" id="272942.RCAP_rcc02948"/>
<reference key="1">
    <citation type="submission" date="2008-12" db="EMBL/GenBank/DDBJ databases">
        <title>Complete genome sequence of Rhodobacter capsulatus SB1003.</title>
        <authorList>
            <person name="Strnad H."/>
            <person name="Lapidus A."/>
            <person name="Vlcek C."/>
            <person name="Ulbrich P."/>
            <person name="Paces J."/>
            <person name="Maltsev N."/>
            <person name="Kumar V."/>
            <person name="Kogan Y."/>
            <person name="Milgram A."/>
            <person name="Rebrekov D."/>
            <person name="Mazur M."/>
            <person name="Cox R."/>
            <person name="Kyrpides N."/>
            <person name="Kolar M."/>
            <person name="Sachova J."/>
            <person name="Ridl J."/>
            <person name="Ivanova N."/>
            <person name="Kapatral V."/>
            <person name="Los T."/>
            <person name="Lykidis A."/>
            <person name="Mikhailova N."/>
            <person name="Reznik G."/>
            <person name="Vasieva O."/>
            <person name="Fonstein M."/>
            <person name="Paces V."/>
            <person name="Haselkorn R."/>
        </authorList>
    </citation>
    <scope>NUCLEOTIDE SEQUENCE</scope>
    <source>
        <strain>SB1003</strain>
    </source>
</reference>
<dbReference type="Proteomes" id="UP000002361">
    <property type="component" value="Chromosome"/>
</dbReference>
<gene>
    <name evidence="1" type="ordered locus">RCAP_rcc02948</name>
</gene>
<dbReference type="EMBL" id="CP001312">
    <property type="protein sequence ID" value="ADE86675.1"/>
    <property type="molecule type" value="Genomic_DNA"/>
</dbReference>
<reference evidence="1 2" key="2">
    <citation type="journal article" date="2010" name="J. Bacteriol.">
        <title>Complete genome sequence of the photosynthetic purple nonsulfur bacterium Rhodobacter capsulatus SB 1003.</title>
        <authorList>
            <person name="Strnad H."/>
            <person name="Lapidus A."/>
            <person name="Paces J."/>
            <person name="Ulbrich P."/>
            <person name="Vlcek C."/>
            <person name="Paces V."/>
            <person name="Haselkorn R."/>
        </authorList>
    </citation>
    <scope>NUCLEOTIDE SEQUENCE [LARGE SCALE GENOMIC DNA]</scope>
    <source>
        <strain evidence="2">ATCC BAA-309 / NBRC 16581 / SB1003</strain>
    </source>
</reference>
<dbReference type="RefSeq" id="WP_013068648.1">
    <property type="nucleotide sequence ID" value="NC_014034.1"/>
</dbReference>
<dbReference type="AlphaFoldDB" id="D5APV6"/>
<proteinExistence type="predicted"/>
<accession>D5APV6</accession>